<proteinExistence type="predicted"/>
<dbReference type="Proteomes" id="UP000325395">
    <property type="component" value="Unassembled WGS sequence"/>
</dbReference>
<evidence type="ECO:0000313" key="2">
    <source>
        <dbReference type="Proteomes" id="UP000325395"/>
    </source>
</evidence>
<organism evidence="1 2">
    <name type="scientific">Aspergillus pseudocaelatus</name>
    <dbReference type="NCBI Taxonomy" id="1825620"/>
    <lineage>
        <taxon>Eukaryota</taxon>
        <taxon>Fungi</taxon>
        <taxon>Dikarya</taxon>
        <taxon>Ascomycota</taxon>
        <taxon>Pezizomycotina</taxon>
        <taxon>Eurotiomycetes</taxon>
        <taxon>Eurotiomycetidae</taxon>
        <taxon>Eurotiales</taxon>
        <taxon>Aspergillaceae</taxon>
        <taxon>Aspergillus</taxon>
        <taxon>Aspergillus subgen. Circumdati</taxon>
    </lineage>
</organism>
<evidence type="ECO:0000313" key="1">
    <source>
        <dbReference type="EMBL" id="KAE8416528.1"/>
    </source>
</evidence>
<keyword evidence="2" id="KW-1185">Reference proteome</keyword>
<accession>A0ABQ6WHF9</accession>
<gene>
    <name evidence="1" type="ORF">BDV36DRAFT_259754</name>
</gene>
<name>A0ABQ6WHF9_9EURO</name>
<dbReference type="EMBL" id="ML735750">
    <property type="protein sequence ID" value="KAE8416528.1"/>
    <property type="molecule type" value="Genomic_DNA"/>
</dbReference>
<sequence>MDGSVCTEDFALFFLFWSRARAEIDSDGTESAGPSTSGLSLILRPQLDLYNKACNIYQSIPTVFEKAAISSTQNLVIHQQEPMAINSVSWAFLGRTAA</sequence>
<reference evidence="1 2" key="1">
    <citation type="submission" date="2019-04" db="EMBL/GenBank/DDBJ databases">
        <authorList>
            <consortium name="DOE Joint Genome Institute"/>
            <person name="Mondo S."/>
            <person name="Kjaerbolling I."/>
            <person name="Vesth T."/>
            <person name="Frisvad J.C."/>
            <person name="Nybo J.L."/>
            <person name="Theobald S."/>
            <person name="Kildgaard S."/>
            <person name="Isbrandt T."/>
            <person name="Kuo A."/>
            <person name="Sato A."/>
            <person name="Lyhne E.K."/>
            <person name="Kogle M.E."/>
            <person name="Wiebenga A."/>
            <person name="Kun R.S."/>
            <person name="Lubbers R.J."/>
            <person name="Makela M.R."/>
            <person name="Barry K."/>
            <person name="Chovatia M."/>
            <person name="Clum A."/>
            <person name="Daum C."/>
            <person name="Haridas S."/>
            <person name="He G."/>
            <person name="LaButti K."/>
            <person name="Lipzen A."/>
            <person name="Riley R."/>
            <person name="Salamov A."/>
            <person name="Simmons B.A."/>
            <person name="Magnuson J.K."/>
            <person name="Henrissat B."/>
            <person name="Mortensen U.H."/>
            <person name="Larsen T.O."/>
            <person name="Devries R.P."/>
            <person name="Grigoriev I.V."/>
            <person name="Machida M."/>
            <person name="Baker S.E."/>
            <person name="Andersen M.R."/>
            <person name="Cantor M.N."/>
            <person name="Hua S.X."/>
        </authorList>
    </citation>
    <scope>NUCLEOTIDE SEQUENCE [LARGE SCALE GENOMIC DNA]</scope>
    <source>
        <strain evidence="1 2">CBS 117616</strain>
    </source>
</reference>
<protein>
    <submittedName>
        <fullName evidence="1">Uncharacterized protein</fullName>
    </submittedName>
</protein>